<evidence type="ECO:0000313" key="12">
    <source>
        <dbReference type="Proteomes" id="UP000288716"/>
    </source>
</evidence>
<evidence type="ECO:0000256" key="3">
    <source>
        <dbReference type="ARBA" id="ARBA00023136"/>
    </source>
</evidence>
<dbReference type="GO" id="GO:0030154">
    <property type="term" value="P:cell differentiation"/>
    <property type="evidence" value="ECO:0007669"/>
    <property type="project" value="UniProtKB-ARBA"/>
</dbReference>
<dbReference type="SUPFAM" id="SSF49265">
    <property type="entry name" value="Fibronectin type III"/>
    <property type="match status" value="1"/>
</dbReference>
<dbReference type="STRING" id="299467.A0A443S9E1"/>
<dbReference type="InterPro" id="IPR013098">
    <property type="entry name" value="Ig_I-set"/>
</dbReference>
<dbReference type="GO" id="GO:0098609">
    <property type="term" value="P:cell-cell adhesion"/>
    <property type="evidence" value="ECO:0007669"/>
    <property type="project" value="TreeGrafter"/>
</dbReference>
<evidence type="ECO:0000256" key="8">
    <source>
        <dbReference type="SAM" id="SignalP"/>
    </source>
</evidence>
<keyword evidence="8" id="KW-0732">Signal</keyword>
<reference evidence="11 12" key="1">
    <citation type="journal article" date="2018" name="Gigascience">
        <title>Genomes of trombidid mites reveal novel predicted allergens and laterally-transferred genes associated with secondary metabolism.</title>
        <authorList>
            <person name="Dong X."/>
            <person name="Chaisiri K."/>
            <person name="Xia D."/>
            <person name="Armstrong S.D."/>
            <person name="Fang Y."/>
            <person name="Donnelly M.J."/>
            <person name="Kadowaki T."/>
            <person name="McGarry J.W."/>
            <person name="Darby A.C."/>
            <person name="Makepeace B.L."/>
        </authorList>
    </citation>
    <scope>NUCLEOTIDE SEQUENCE [LARGE SCALE GENOMIC DNA]</scope>
    <source>
        <strain evidence="11">UoL-UT</strain>
    </source>
</reference>
<feature type="domain" description="Ig-like" evidence="9">
    <location>
        <begin position="212"/>
        <end position="303"/>
    </location>
</feature>
<feature type="chain" id="PRO_5019259920" evidence="8">
    <location>
        <begin position="22"/>
        <end position="696"/>
    </location>
</feature>
<keyword evidence="5" id="KW-0325">Glycoprotein</keyword>
<keyword evidence="7" id="KW-1133">Transmembrane helix</keyword>
<dbReference type="InterPro" id="IPR051275">
    <property type="entry name" value="Cell_adhesion_signaling"/>
</dbReference>
<gene>
    <name evidence="11" type="ORF">B4U80_13261</name>
</gene>
<dbReference type="InterPro" id="IPR007110">
    <property type="entry name" value="Ig-like_dom"/>
</dbReference>
<protein>
    <submittedName>
        <fullName evidence="11">Fasciclin-2-like protein</fullName>
    </submittedName>
</protein>
<keyword evidence="12" id="KW-1185">Reference proteome</keyword>
<feature type="domain" description="Ig-like" evidence="9">
    <location>
        <begin position="308"/>
        <end position="398"/>
    </location>
</feature>
<comment type="caution">
    <text evidence="11">The sequence shown here is derived from an EMBL/GenBank/DDBJ whole genome shotgun (WGS) entry which is preliminary data.</text>
</comment>
<keyword evidence="7" id="KW-0812">Transmembrane</keyword>
<dbReference type="InterPro" id="IPR036179">
    <property type="entry name" value="Ig-like_dom_sf"/>
</dbReference>
<feature type="signal peptide" evidence="8">
    <location>
        <begin position="1"/>
        <end position="21"/>
    </location>
</feature>
<keyword evidence="3 7" id="KW-0472">Membrane</keyword>
<keyword evidence="4" id="KW-1015">Disulfide bond</keyword>
<organism evidence="11 12">
    <name type="scientific">Leptotrombidium deliense</name>
    <dbReference type="NCBI Taxonomy" id="299467"/>
    <lineage>
        <taxon>Eukaryota</taxon>
        <taxon>Metazoa</taxon>
        <taxon>Ecdysozoa</taxon>
        <taxon>Arthropoda</taxon>
        <taxon>Chelicerata</taxon>
        <taxon>Arachnida</taxon>
        <taxon>Acari</taxon>
        <taxon>Acariformes</taxon>
        <taxon>Trombidiformes</taxon>
        <taxon>Prostigmata</taxon>
        <taxon>Anystina</taxon>
        <taxon>Parasitengona</taxon>
        <taxon>Trombiculoidea</taxon>
        <taxon>Trombiculidae</taxon>
        <taxon>Leptotrombidium</taxon>
    </lineage>
</organism>
<evidence type="ECO:0000259" key="9">
    <source>
        <dbReference type="PROSITE" id="PS50835"/>
    </source>
</evidence>
<name>A0A443S9E1_9ACAR</name>
<evidence type="ECO:0000256" key="1">
    <source>
        <dbReference type="ARBA" id="ARBA00004479"/>
    </source>
</evidence>
<dbReference type="InterPro" id="IPR036116">
    <property type="entry name" value="FN3_sf"/>
</dbReference>
<dbReference type="SUPFAM" id="SSF48726">
    <property type="entry name" value="Immunoglobulin"/>
    <property type="match status" value="4"/>
</dbReference>
<comment type="subcellular location">
    <subcellularLocation>
        <location evidence="1">Membrane</location>
        <topology evidence="1">Single-pass type I membrane protein</topology>
    </subcellularLocation>
</comment>
<dbReference type="SMART" id="SM00408">
    <property type="entry name" value="IGc2"/>
    <property type="match status" value="3"/>
</dbReference>
<dbReference type="GO" id="GO:0009653">
    <property type="term" value="P:anatomical structure morphogenesis"/>
    <property type="evidence" value="ECO:0007669"/>
    <property type="project" value="UniProtKB-ARBA"/>
</dbReference>
<feature type="transmembrane region" description="Helical" evidence="7">
    <location>
        <begin position="595"/>
        <end position="616"/>
    </location>
</feature>
<dbReference type="GO" id="GO:0005911">
    <property type="term" value="C:cell-cell junction"/>
    <property type="evidence" value="ECO:0007669"/>
    <property type="project" value="TreeGrafter"/>
</dbReference>
<keyword evidence="2" id="KW-0677">Repeat</keyword>
<dbReference type="AlphaFoldDB" id="A0A443S9E1"/>
<dbReference type="PANTHER" id="PTHR11640">
    <property type="entry name" value="NEPHRIN"/>
    <property type="match status" value="1"/>
</dbReference>
<evidence type="ECO:0000256" key="2">
    <source>
        <dbReference type="ARBA" id="ARBA00022737"/>
    </source>
</evidence>
<dbReference type="GO" id="GO:0005886">
    <property type="term" value="C:plasma membrane"/>
    <property type="evidence" value="ECO:0007669"/>
    <property type="project" value="TreeGrafter"/>
</dbReference>
<dbReference type="PANTHER" id="PTHR11640:SF31">
    <property type="entry name" value="IRREGULAR CHIASM C-ROUGHEST PROTEIN-RELATED"/>
    <property type="match status" value="1"/>
</dbReference>
<dbReference type="GO" id="GO:0050839">
    <property type="term" value="F:cell adhesion molecule binding"/>
    <property type="evidence" value="ECO:0007669"/>
    <property type="project" value="TreeGrafter"/>
</dbReference>
<dbReference type="VEuPathDB" id="VectorBase:LDEU007871"/>
<dbReference type="PROSITE" id="PS50835">
    <property type="entry name" value="IG_LIKE"/>
    <property type="match status" value="3"/>
</dbReference>
<evidence type="ECO:0000256" key="7">
    <source>
        <dbReference type="SAM" id="Phobius"/>
    </source>
</evidence>
<dbReference type="Pfam" id="PF13927">
    <property type="entry name" value="Ig_3"/>
    <property type="match status" value="1"/>
</dbReference>
<dbReference type="EMBL" id="NCKV01005270">
    <property type="protein sequence ID" value="RWS24169.1"/>
    <property type="molecule type" value="Genomic_DNA"/>
</dbReference>
<dbReference type="InterPro" id="IPR013783">
    <property type="entry name" value="Ig-like_fold"/>
</dbReference>
<sequence length="696" mass="78672">MHRSTWIFSFILFSVFTLTKSWKIGKVKNIFAQEGVAEFAPCAVEEKNDNDTFSVVFLNDTSGEEVVTIPTFVTTEMFASFAILHFRQPNLTDSGSYTCNVTVNETWKSKSFNLSVVEKFRWNDCSVNQYLLEESSDKQLIKCLVPKSYQNSIFWTKNGEDLPKNFKSVENGIEVINFTIYDIGYYKINVSNEYIHEGSEERDIFVDFAEAPIITNPNISEVTVNRKNFELKCEASGKPQPIIRWFDSNNKNLKEDERGGIEVKDGVLRINNEEYFSELGETTNFSCVAENSVNSTSHEVIVYLYEEPEIVQFEGLKRQEGSTVEVICRAKGFPLPNVTISKEFGETLEQSEVISESELPMFISKVIHFENIKKEDAGVYRCLIQNKYATDSKTVSVTVNYAPQIHASNVDVKMCETNATVHCVVDSNPIAKVVWKKNDKELKGNLISTANSVVNSTLNIKIDGEGKFEGVYVCEANNEIGKRSQNISVTQTKIVNPPENIVLSNTKSTSVTIDVKQTSNCFTVEKFLFEITEKPFSTKVVKTFEGNVKFPVQIDDLSANTEYSIKVAILTTDGLTSTYSREFHTKTSKDPLPSLIIVIVVISVIILVLLDIYFFYTFRCGLLFCLLSACGCIRVQSSFKIEETGIRLTSLKNGHQFRRRRGNETGLNKDENLIEEQKRLSLNVDSKLGVVNIFNL</sequence>
<dbReference type="OrthoDB" id="10056271at2759"/>
<evidence type="ECO:0000313" key="11">
    <source>
        <dbReference type="EMBL" id="RWS24169.1"/>
    </source>
</evidence>
<evidence type="ECO:0000256" key="6">
    <source>
        <dbReference type="ARBA" id="ARBA00023319"/>
    </source>
</evidence>
<dbReference type="Proteomes" id="UP000288716">
    <property type="component" value="Unassembled WGS sequence"/>
</dbReference>
<dbReference type="Pfam" id="PF07679">
    <property type="entry name" value="I-set"/>
    <property type="match status" value="2"/>
</dbReference>
<evidence type="ECO:0000259" key="10">
    <source>
        <dbReference type="PROSITE" id="PS50853"/>
    </source>
</evidence>
<accession>A0A443S9E1</accession>
<dbReference type="PROSITE" id="PS50853">
    <property type="entry name" value="FN3"/>
    <property type="match status" value="1"/>
</dbReference>
<proteinExistence type="predicted"/>
<dbReference type="InterPro" id="IPR003599">
    <property type="entry name" value="Ig_sub"/>
</dbReference>
<dbReference type="CDD" id="cd00063">
    <property type="entry name" value="FN3"/>
    <property type="match status" value="1"/>
</dbReference>
<dbReference type="CDD" id="cd00096">
    <property type="entry name" value="Ig"/>
    <property type="match status" value="1"/>
</dbReference>
<dbReference type="Gene3D" id="2.60.40.10">
    <property type="entry name" value="Immunoglobulins"/>
    <property type="match status" value="5"/>
</dbReference>
<dbReference type="InterPro" id="IPR003961">
    <property type="entry name" value="FN3_dom"/>
</dbReference>
<evidence type="ECO:0000256" key="5">
    <source>
        <dbReference type="ARBA" id="ARBA00023180"/>
    </source>
</evidence>
<keyword evidence="6" id="KW-0393">Immunoglobulin domain</keyword>
<dbReference type="SMART" id="SM00409">
    <property type="entry name" value="IG"/>
    <property type="match status" value="5"/>
</dbReference>
<evidence type="ECO:0000256" key="4">
    <source>
        <dbReference type="ARBA" id="ARBA00023157"/>
    </source>
</evidence>
<dbReference type="InterPro" id="IPR003598">
    <property type="entry name" value="Ig_sub2"/>
</dbReference>
<feature type="domain" description="Ig-like" evidence="9">
    <location>
        <begin position="403"/>
        <end position="490"/>
    </location>
</feature>
<feature type="domain" description="Fibronectin type-III" evidence="10">
    <location>
        <begin position="497"/>
        <end position="590"/>
    </location>
</feature>